<dbReference type="EMBL" id="KV425934">
    <property type="protein sequence ID" value="KZV97141.1"/>
    <property type="molecule type" value="Genomic_DNA"/>
</dbReference>
<protein>
    <recommendedName>
        <fullName evidence="4">Macrofage activating glyco protein</fullName>
    </recommendedName>
</protein>
<evidence type="ECO:0000313" key="2">
    <source>
        <dbReference type="EMBL" id="KZV97141.1"/>
    </source>
</evidence>
<evidence type="ECO:0008006" key="4">
    <source>
        <dbReference type="Google" id="ProtNLM"/>
    </source>
</evidence>
<feature type="compositionally biased region" description="Low complexity" evidence="1">
    <location>
        <begin position="460"/>
        <end position="494"/>
    </location>
</feature>
<dbReference type="InParanoid" id="A0A165KZT7"/>
<reference evidence="2 3" key="1">
    <citation type="journal article" date="2016" name="Mol. Biol. Evol.">
        <title>Comparative Genomics of Early-Diverging Mushroom-Forming Fungi Provides Insights into the Origins of Lignocellulose Decay Capabilities.</title>
        <authorList>
            <person name="Nagy L.G."/>
            <person name="Riley R."/>
            <person name="Tritt A."/>
            <person name="Adam C."/>
            <person name="Daum C."/>
            <person name="Floudas D."/>
            <person name="Sun H."/>
            <person name="Yadav J.S."/>
            <person name="Pangilinan J."/>
            <person name="Larsson K.H."/>
            <person name="Matsuura K."/>
            <person name="Barry K."/>
            <person name="Labutti K."/>
            <person name="Kuo R."/>
            <person name="Ohm R.A."/>
            <person name="Bhattacharya S.S."/>
            <person name="Shirouzu T."/>
            <person name="Yoshinaga Y."/>
            <person name="Martin F.M."/>
            <person name="Grigoriev I.V."/>
            <person name="Hibbett D.S."/>
        </authorList>
    </citation>
    <scope>NUCLEOTIDE SEQUENCE [LARGE SCALE GENOMIC DNA]</scope>
    <source>
        <strain evidence="2 3">HHB12029</strain>
    </source>
</reference>
<feature type="region of interest" description="Disordered" evidence="1">
    <location>
        <begin position="366"/>
        <end position="510"/>
    </location>
</feature>
<dbReference type="AlphaFoldDB" id="A0A165KZT7"/>
<dbReference type="Proteomes" id="UP000077266">
    <property type="component" value="Unassembled WGS sequence"/>
</dbReference>
<accession>A0A165KZT7</accession>
<dbReference type="STRING" id="1314781.A0A165KZT7"/>
<evidence type="ECO:0000256" key="1">
    <source>
        <dbReference type="SAM" id="MobiDB-lite"/>
    </source>
</evidence>
<feature type="compositionally biased region" description="Low complexity" evidence="1">
    <location>
        <begin position="101"/>
        <end position="117"/>
    </location>
</feature>
<dbReference type="OrthoDB" id="2564904at2759"/>
<proteinExistence type="predicted"/>
<evidence type="ECO:0000313" key="3">
    <source>
        <dbReference type="Proteomes" id="UP000077266"/>
    </source>
</evidence>
<organism evidence="2 3">
    <name type="scientific">Exidia glandulosa HHB12029</name>
    <dbReference type="NCBI Taxonomy" id="1314781"/>
    <lineage>
        <taxon>Eukaryota</taxon>
        <taxon>Fungi</taxon>
        <taxon>Dikarya</taxon>
        <taxon>Basidiomycota</taxon>
        <taxon>Agaricomycotina</taxon>
        <taxon>Agaricomycetes</taxon>
        <taxon>Auriculariales</taxon>
        <taxon>Exidiaceae</taxon>
        <taxon>Exidia</taxon>
    </lineage>
</organism>
<keyword evidence="3" id="KW-1185">Reference proteome</keyword>
<gene>
    <name evidence="2" type="ORF">EXIGLDRAFT_390879</name>
</gene>
<sequence>MECTSPPNPQHVSPVIDRDRCKAALHVPRRTRALHRWVCFSGRVTATSISGPPRYSVPVNPGFTPVFKCPTFFSVPLVLLVLMNRFILFSTLIAAALAQPDGPNDPLNNPPDDTSNPMMRGKAFPYNKLPYQSDTSPEQGDWRGPQSGYNQCNATTEGQNSMCQTLIVNSIEDFCVWGPPNPNTLVGDAEGEMVIWCTKPGRGGRVIPSGALTGVQFIRTPSYVEVTGHINQKMINIKDGDEGGELDSGGQDNRGNPIGALVYSNSMPSSHGQLTQSRTWHAFMGSNIFCQKLCDPKAPNARGLCRHELDEAGCDVNVPAAYRDNVFESCLGDDQASPQIGKTDIPASSSCTTYASTELYGAGAAAPTGTAAPGDSAPQQTAAPAPPTGGSGAPPAPPTGGSGAPPAPPTGGSGAPPAPPTGGSGAPPAPPTGGSGTPAPPTGGSGDPPTGGSSGGSNSSGGTSAAGKTPSGSSSASSSGSKSSTSSSGAADPSKAQDNTDPAGGNSAVGVAHGSVATSLFAVGCAAAMILL</sequence>
<name>A0A165KZT7_EXIGL</name>
<feature type="region of interest" description="Disordered" evidence="1">
    <location>
        <begin position="101"/>
        <end position="120"/>
    </location>
</feature>